<feature type="domain" description="HMA" evidence="15">
    <location>
        <begin position="3"/>
        <end position="66"/>
    </location>
</feature>
<evidence type="ECO:0000256" key="10">
    <source>
        <dbReference type="ARBA" id="ARBA00023157"/>
    </source>
</evidence>
<dbReference type="AlphaFoldDB" id="A0ABD2A4Q8"/>
<gene>
    <name evidence="16" type="ORF">V1478_015039</name>
</gene>
<dbReference type="InterPro" id="IPR006121">
    <property type="entry name" value="HMA_dom"/>
</dbReference>
<dbReference type="CDD" id="cd00305">
    <property type="entry name" value="Cu-Zn_Superoxide_Dismutase"/>
    <property type="match status" value="1"/>
</dbReference>
<dbReference type="GO" id="GO:0046872">
    <property type="term" value="F:metal ion binding"/>
    <property type="evidence" value="ECO:0007669"/>
    <property type="project" value="UniProtKB-KW"/>
</dbReference>
<dbReference type="PRINTS" id="PR00068">
    <property type="entry name" value="CUZNDISMTASE"/>
</dbReference>
<dbReference type="PROSITE" id="PS50846">
    <property type="entry name" value="HMA_2"/>
    <property type="match status" value="1"/>
</dbReference>
<keyword evidence="9" id="KW-0186">Copper</keyword>
<dbReference type="CDD" id="cd00371">
    <property type="entry name" value="HMA"/>
    <property type="match status" value="1"/>
</dbReference>
<dbReference type="EC" id="1.15.1.1" evidence="4"/>
<sequence>MSLTKIEFAVNMTCQKCVNTVRDSLLDLNGIENLDISLERGTVVVETNLPFTLIQEKIEKSGKKAVLKGYGENNYSAVTMLGGNSGYSVSNNIKGIIRFVQTVEGCIVDGTVDGLEPGQHGMHIHECGDISKGCESVGEHFNPYNSIHGGPEDDIFKKHIGDLGNIEADNNGRALFRIINQFLTVSHIIGRSLVITDKPDDLGKGNDQQSKIDGNSGKRLACGIIARSSSLFQNTKKICACDGLTIWDERESTNSNQKELTKYTETSNKICINKNIKERTFGIIFVLFQDESWSESHIICCWQHCVQPLSDNAVYI</sequence>
<evidence type="ECO:0000256" key="4">
    <source>
        <dbReference type="ARBA" id="ARBA00012682"/>
    </source>
</evidence>
<comment type="cofactor">
    <cofactor evidence="1">
        <name>Zn(2+)</name>
        <dbReference type="ChEBI" id="CHEBI:29105"/>
    </cofactor>
</comment>
<comment type="similarity">
    <text evidence="11">In the C-terminal section; belongs to the Cu-Zn superoxide dismutase family.</text>
</comment>
<keyword evidence="6" id="KW-0862">Zinc</keyword>
<evidence type="ECO:0000256" key="14">
    <source>
        <dbReference type="ARBA" id="ARBA00072705"/>
    </source>
</evidence>
<reference evidence="16 17" key="1">
    <citation type="journal article" date="2024" name="Ann. Entomol. Soc. Am.">
        <title>Genomic analyses of the southern and eastern yellowjacket wasps (Hymenoptera: Vespidae) reveal evolutionary signatures of social life.</title>
        <authorList>
            <person name="Catto M.A."/>
            <person name="Caine P.B."/>
            <person name="Orr S.E."/>
            <person name="Hunt B.G."/>
            <person name="Goodisman M.A.D."/>
        </authorList>
    </citation>
    <scope>NUCLEOTIDE SEQUENCE [LARGE SCALE GENOMIC DNA]</scope>
    <source>
        <strain evidence="16">233</strain>
        <tissue evidence="16">Head and thorax</tissue>
    </source>
</reference>
<protein>
    <recommendedName>
        <fullName evidence="14">Extracellular superoxide dismutase [Cu-Zn]</fullName>
        <ecNumber evidence="4">1.15.1.1</ecNumber>
    </recommendedName>
    <alternativeName>
        <fullName evidence="12">Superoxide dismutase copper chaperone</fullName>
    </alternativeName>
</protein>
<dbReference type="GO" id="GO:0004784">
    <property type="term" value="F:superoxide dismutase activity"/>
    <property type="evidence" value="ECO:0007669"/>
    <property type="project" value="UniProtKB-EC"/>
</dbReference>
<evidence type="ECO:0000313" key="17">
    <source>
        <dbReference type="Proteomes" id="UP001607302"/>
    </source>
</evidence>
<accession>A0ABD2A4Q8</accession>
<evidence type="ECO:0000256" key="7">
    <source>
        <dbReference type="ARBA" id="ARBA00022862"/>
    </source>
</evidence>
<dbReference type="SUPFAM" id="SSF55008">
    <property type="entry name" value="HMA, heavy metal-associated domain"/>
    <property type="match status" value="1"/>
</dbReference>
<comment type="catalytic activity">
    <reaction evidence="13">
        <text>2 superoxide + 2 H(+) = H2O2 + O2</text>
        <dbReference type="Rhea" id="RHEA:20696"/>
        <dbReference type="ChEBI" id="CHEBI:15378"/>
        <dbReference type="ChEBI" id="CHEBI:15379"/>
        <dbReference type="ChEBI" id="CHEBI:16240"/>
        <dbReference type="ChEBI" id="CHEBI:18421"/>
        <dbReference type="EC" id="1.15.1.1"/>
    </reaction>
</comment>
<comment type="cofactor">
    <cofactor evidence="2">
        <name>Cu(2+)</name>
        <dbReference type="ChEBI" id="CHEBI:29036"/>
    </cofactor>
</comment>
<comment type="similarity">
    <text evidence="3">Belongs to the Cu-Zn superoxide dismutase family.</text>
</comment>
<evidence type="ECO:0000256" key="9">
    <source>
        <dbReference type="ARBA" id="ARBA00023008"/>
    </source>
</evidence>
<keyword evidence="10" id="KW-1015">Disulfide bond</keyword>
<evidence type="ECO:0000256" key="3">
    <source>
        <dbReference type="ARBA" id="ARBA00010457"/>
    </source>
</evidence>
<dbReference type="InterPro" id="IPR036423">
    <property type="entry name" value="SOD-like_Cu/Zn_dom_sf"/>
</dbReference>
<keyword evidence="8" id="KW-0560">Oxidoreductase</keyword>
<dbReference type="PROSITE" id="PS00087">
    <property type="entry name" value="SOD_CU_ZN_1"/>
    <property type="match status" value="1"/>
</dbReference>
<name>A0ABD2A4Q8_VESSQ</name>
<evidence type="ECO:0000256" key="2">
    <source>
        <dbReference type="ARBA" id="ARBA00001973"/>
    </source>
</evidence>
<dbReference type="Proteomes" id="UP001607302">
    <property type="component" value="Unassembled WGS sequence"/>
</dbReference>
<dbReference type="InterPro" id="IPR001424">
    <property type="entry name" value="SOD_Cu_Zn_dom"/>
</dbReference>
<dbReference type="Pfam" id="PF00403">
    <property type="entry name" value="HMA"/>
    <property type="match status" value="1"/>
</dbReference>
<dbReference type="Gene3D" id="3.30.70.100">
    <property type="match status" value="1"/>
</dbReference>
<evidence type="ECO:0000256" key="12">
    <source>
        <dbReference type="ARBA" id="ARBA00032899"/>
    </source>
</evidence>
<dbReference type="FunFam" id="2.60.40.200:FF:000004">
    <property type="entry name" value="Copper chaperone for superoxide dismutase"/>
    <property type="match status" value="1"/>
</dbReference>
<dbReference type="Gene3D" id="2.60.40.200">
    <property type="entry name" value="Superoxide dismutase, copper/zinc binding domain"/>
    <property type="match status" value="1"/>
</dbReference>
<keyword evidence="17" id="KW-1185">Reference proteome</keyword>
<proteinExistence type="inferred from homology"/>
<dbReference type="EMBL" id="JAUDFV010000155">
    <property type="protein sequence ID" value="KAL2715341.1"/>
    <property type="molecule type" value="Genomic_DNA"/>
</dbReference>
<evidence type="ECO:0000313" key="16">
    <source>
        <dbReference type="EMBL" id="KAL2715341.1"/>
    </source>
</evidence>
<comment type="caution">
    <text evidence="16">The sequence shown here is derived from an EMBL/GenBank/DDBJ whole genome shotgun (WGS) entry which is preliminary data.</text>
</comment>
<evidence type="ECO:0000256" key="8">
    <source>
        <dbReference type="ARBA" id="ARBA00023002"/>
    </source>
</evidence>
<keyword evidence="5" id="KW-0479">Metal-binding</keyword>
<dbReference type="InterPro" id="IPR018152">
    <property type="entry name" value="SOD_Cu/Zn_BS"/>
</dbReference>
<evidence type="ECO:0000256" key="1">
    <source>
        <dbReference type="ARBA" id="ARBA00001947"/>
    </source>
</evidence>
<dbReference type="Pfam" id="PF00080">
    <property type="entry name" value="Sod_Cu"/>
    <property type="match status" value="1"/>
</dbReference>
<dbReference type="SUPFAM" id="SSF49329">
    <property type="entry name" value="Cu,Zn superoxide dismutase-like"/>
    <property type="match status" value="1"/>
</dbReference>
<keyword evidence="7" id="KW-0049">Antioxidant</keyword>
<evidence type="ECO:0000256" key="13">
    <source>
        <dbReference type="ARBA" id="ARBA00049204"/>
    </source>
</evidence>
<dbReference type="InterPro" id="IPR024134">
    <property type="entry name" value="SOD_Cu/Zn_/chaperone"/>
</dbReference>
<evidence type="ECO:0000256" key="6">
    <source>
        <dbReference type="ARBA" id="ARBA00022833"/>
    </source>
</evidence>
<evidence type="ECO:0000256" key="5">
    <source>
        <dbReference type="ARBA" id="ARBA00022723"/>
    </source>
</evidence>
<evidence type="ECO:0000256" key="11">
    <source>
        <dbReference type="ARBA" id="ARBA00025798"/>
    </source>
</evidence>
<dbReference type="PROSITE" id="PS00332">
    <property type="entry name" value="SOD_CU_ZN_2"/>
    <property type="match status" value="1"/>
</dbReference>
<dbReference type="InterPro" id="IPR036163">
    <property type="entry name" value="HMA_dom_sf"/>
</dbReference>
<organism evidence="16 17">
    <name type="scientific">Vespula squamosa</name>
    <name type="common">Southern yellow jacket</name>
    <name type="synonym">Wasp</name>
    <dbReference type="NCBI Taxonomy" id="30214"/>
    <lineage>
        <taxon>Eukaryota</taxon>
        <taxon>Metazoa</taxon>
        <taxon>Ecdysozoa</taxon>
        <taxon>Arthropoda</taxon>
        <taxon>Hexapoda</taxon>
        <taxon>Insecta</taxon>
        <taxon>Pterygota</taxon>
        <taxon>Neoptera</taxon>
        <taxon>Endopterygota</taxon>
        <taxon>Hymenoptera</taxon>
        <taxon>Apocrita</taxon>
        <taxon>Aculeata</taxon>
        <taxon>Vespoidea</taxon>
        <taxon>Vespidae</taxon>
        <taxon>Vespinae</taxon>
        <taxon>Vespula</taxon>
    </lineage>
</organism>
<dbReference type="PANTHER" id="PTHR10003">
    <property type="entry name" value="SUPEROXIDE DISMUTASE CU-ZN -RELATED"/>
    <property type="match status" value="1"/>
</dbReference>
<evidence type="ECO:0000259" key="15">
    <source>
        <dbReference type="PROSITE" id="PS50846"/>
    </source>
</evidence>